<evidence type="ECO:0000313" key="3">
    <source>
        <dbReference type="EMBL" id="GAA4182548.1"/>
    </source>
</evidence>
<feature type="domain" description="Flavoprotein" evidence="2">
    <location>
        <begin position="10"/>
        <end position="137"/>
    </location>
</feature>
<dbReference type="EMBL" id="BAABAQ010000001">
    <property type="protein sequence ID" value="GAA4182548.1"/>
    <property type="molecule type" value="Genomic_DNA"/>
</dbReference>
<proteinExistence type="predicted"/>
<organism evidence="3 4">
    <name type="scientific">Streptosporangium oxazolinicum</name>
    <dbReference type="NCBI Taxonomy" id="909287"/>
    <lineage>
        <taxon>Bacteria</taxon>
        <taxon>Bacillati</taxon>
        <taxon>Actinomycetota</taxon>
        <taxon>Actinomycetes</taxon>
        <taxon>Streptosporangiales</taxon>
        <taxon>Streptosporangiaceae</taxon>
        <taxon>Streptosporangium</taxon>
    </lineage>
</organism>
<dbReference type="Proteomes" id="UP001501251">
    <property type="component" value="Unassembled WGS sequence"/>
</dbReference>
<name>A0ABP8AE89_9ACTN</name>
<feature type="compositionally biased region" description="Basic and acidic residues" evidence="1">
    <location>
        <begin position="172"/>
        <end position="182"/>
    </location>
</feature>
<gene>
    <name evidence="3" type="ORF">GCM10022252_08590</name>
</gene>
<comment type="caution">
    <text evidence="3">The sequence shown here is derived from an EMBL/GenBank/DDBJ whole genome shotgun (WGS) entry which is preliminary data.</text>
</comment>
<dbReference type="RefSeq" id="WP_344915115.1">
    <property type="nucleotide sequence ID" value="NZ_BAABAQ010000001.1"/>
</dbReference>
<dbReference type="SUPFAM" id="SSF52507">
    <property type="entry name" value="Homo-oligomeric flavin-containing Cys decarboxylases, HFCD"/>
    <property type="match status" value="1"/>
</dbReference>
<evidence type="ECO:0000313" key="4">
    <source>
        <dbReference type="Proteomes" id="UP001501251"/>
    </source>
</evidence>
<keyword evidence="4" id="KW-1185">Reference proteome</keyword>
<feature type="region of interest" description="Disordered" evidence="1">
    <location>
        <begin position="142"/>
        <end position="193"/>
    </location>
</feature>
<dbReference type="InterPro" id="IPR036551">
    <property type="entry name" value="Flavin_trans-like"/>
</dbReference>
<evidence type="ECO:0000259" key="2">
    <source>
        <dbReference type="Pfam" id="PF02441"/>
    </source>
</evidence>
<accession>A0ABP8AE89</accession>
<dbReference type="Gene3D" id="3.40.50.1950">
    <property type="entry name" value="Flavin prenyltransferase-like"/>
    <property type="match status" value="1"/>
</dbReference>
<dbReference type="Pfam" id="PF02441">
    <property type="entry name" value="Flavoprotein"/>
    <property type="match status" value="1"/>
</dbReference>
<dbReference type="InterPro" id="IPR003382">
    <property type="entry name" value="Flavoprotein"/>
</dbReference>
<protein>
    <submittedName>
        <fullName evidence="3">Flavoprotein</fullName>
    </submittedName>
</protein>
<sequence>MTESGRLLHVIVCAAGAARDVGRLVALAQEEGWIVQVVATPSALDFVDVPALERRTGRPVRSRYRRPDEPKPPRADAIIVAPATYNTVNKFAQGIADTYALGLLAEAPGLGIPVVVLPFVNEALAARTPFRRSVESLRAEGVRVLPSPSGSDPADTEDGGRGDHPWALALKELPRKALKEPSGEEGTGSPDGR</sequence>
<reference evidence="4" key="1">
    <citation type="journal article" date="2019" name="Int. J. Syst. Evol. Microbiol.">
        <title>The Global Catalogue of Microorganisms (GCM) 10K type strain sequencing project: providing services to taxonomists for standard genome sequencing and annotation.</title>
        <authorList>
            <consortium name="The Broad Institute Genomics Platform"/>
            <consortium name="The Broad Institute Genome Sequencing Center for Infectious Disease"/>
            <person name="Wu L."/>
            <person name="Ma J."/>
        </authorList>
    </citation>
    <scope>NUCLEOTIDE SEQUENCE [LARGE SCALE GENOMIC DNA]</scope>
    <source>
        <strain evidence="4">JCM 17388</strain>
    </source>
</reference>
<evidence type="ECO:0000256" key="1">
    <source>
        <dbReference type="SAM" id="MobiDB-lite"/>
    </source>
</evidence>